<evidence type="ECO:0000256" key="8">
    <source>
        <dbReference type="ARBA" id="ARBA00022603"/>
    </source>
</evidence>
<dbReference type="InterPro" id="IPR029026">
    <property type="entry name" value="tRNA_m1G_MTases_N"/>
</dbReference>
<evidence type="ECO:0000256" key="3">
    <source>
        <dbReference type="ARBA" id="ARBA00007630"/>
    </source>
</evidence>
<evidence type="ECO:0000256" key="16">
    <source>
        <dbReference type="PIRSR" id="PIRSR000386-1"/>
    </source>
</evidence>
<comment type="catalytic activity">
    <reaction evidence="14 15 17">
        <text>guanosine(37) in tRNA + S-adenosyl-L-methionine = N(1)-methylguanosine(37) in tRNA + S-adenosyl-L-homocysteine + H(+)</text>
        <dbReference type="Rhea" id="RHEA:36899"/>
        <dbReference type="Rhea" id="RHEA-COMP:10145"/>
        <dbReference type="Rhea" id="RHEA-COMP:10147"/>
        <dbReference type="ChEBI" id="CHEBI:15378"/>
        <dbReference type="ChEBI" id="CHEBI:57856"/>
        <dbReference type="ChEBI" id="CHEBI:59789"/>
        <dbReference type="ChEBI" id="CHEBI:73542"/>
        <dbReference type="ChEBI" id="CHEBI:74269"/>
        <dbReference type="EC" id="2.1.1.228"/>
    </reaction>
</comment>
<comment type="caution">
    <text evidence="21">The sequence shown here is derived from an EMBL/GenBank/DDBJ whole genome shotgun (WGS) entry which is preliminary data.</text>
</comment>
<keyword evidence="7 15" id="KW-0963">Cytoplasm</keyword>
<dbReference type="EMBL" id="PEBX01000092">
    <property type="protein sequence ID" value="PTQ55609.1"/>
    <property type="molecule type" value="Genomic_DNA"/>
</dbReference>
<dbReference type="GO" id="GO:0005829">
    <property type="term" value="C:cytosol"/>
    <property type="evidence" value="ECO:0007669"/>
    <property type="project" value="TreeGrafter"/>
</dbReference>
<evidence type="ECO:0000256" key="6">
    <source>
        <dbReference type="ARBA" id="ARBA00014679"/>
    </source>
</evidence>
<evidence type="ECO:0000256" key="2">
    <source>
        <dbReference type="ARBA" id="ARBA00004496"/>
    </source>
</evidence>
<dbReference type="Gene3D" id="1.10.1270.20">
    <property type="entry name" value="tRNA(m1g37)methyltransferase, domain 2"/>
    <property type="match status" value="1"/>
</dbReference>
<organism evidence="21 22">
    <name type="scientific">Candidatus Carbonibacillus altaicus</name>
    <dbReference type="NCBI Taxonomy" id="2163959"/>
    <lineage>
        <taxon>Bacteria</taxon>
        <taxon>Bacillati</taxon>
        <taxon>Bacillota</taxon>
        <taxon>Bacilli</taxon>
        <taxon>Bacillales</taxon>
        <taxon>Candidatus Carbonibacillus</taxon>
    </lineage>
</organism>
<evidence type="ECO:0000256" key="11">
    <source>
        <dbReference type="ARBA" id="ARBA00022694"/>
    </source>
</evidence>
<dbReference type="HAMAP" id="MF_00605">
    <property type="entry name" value="TrmD"/>
    <property type="match status" value="1"/>
</dbReference>
<proteinExistence type="inferred from homology"/>
<evidence type="ECO:0000256" key="1">
    <source>
        <dbReference type="ARBA" id="ARBA00002634"/>
    </source>
</evidence>
<protein>
    <recommendedName>
        <fullName evidence="6 15">tRNA (guanine-N(1)-)-methyltransferase</fullName>
        <ecNumber evidence="5 15">2.1.1.228</ecNumber>
    </recommendedName>
    <alternativeName>
        <fullName evidence="12 15">M1G-methyltransferase</fullName>
    </alternativeName>
    <alternativeName>
        <fullName evidence="13 15">tRNA [GM37] methyltransferase</fullName>
    </alternativeName>
</protein>
<dbReference type="NCBIfam" id="NF000648">
    <property type="entry name" value="PRK00026.1"/>
    <property type="match status" value="1"/>
</dbReference>
<dbReference type="Pfam" id="PF01746">
    <property type="entry name" value="tRNA_m1G_MT"/>
    <property type="match status" value="1"/>
</dbReference>
<evidence type="ECO:0000256" key="10">
    <source>
        <dbReference type="ARBA" id="ARBA00022691"/>
    </source>
</evidence>
<evidence type="ECO:0000256" key="12">
    <source>
        <dbReference type="ARBA" id="ARBA00029736"/>
    </source>
</evidence>
<comment type="similarity">
    <text evidence="3 15 17">Belongs to the RNA methyltransferase TrmD family.</text>
</comment>
<evidence type="ECO:0000259" key="19">
    <source>
        <dbReference type="Pfam" id="PF01746"/>
    </source>
</evidence>
<sequence length="263" mass="30545">MWKATILTLFPEWFPPILDASILGRARKKGLWGYRLINFRDFTDDRHQRVDDEPYGGGDGMVLKVQPIDAALASLFPHPDAFSEWLMRPKNVRKPRVILTTPQGEVFHQRMAERWAREEELVFLCGHYEGFDERVRELYVTDEVSLGDFVLTGGELATMVMIDTTVRLIPGVLGGEGSVADDSFANDRLEYPHYTRPVEFRGLKVPDVLLSGHHERIRLWRKEQALLRTLRRRPDLLDKSPPDAEEKNFLRAWKEREKHHSTD</sequence>
<evidence type="ECO:0000256" key="13">
    <source>
        <dbReference type="ARBA" id="ARBA00033392"/>
    </source>
</evidence>
<evidence type="ECO:0000256" key="7">
    <source>
        <dbReference type="ARBA" id="ARBA00022490"/>
    </source>
</evidence>
<dbReference type="NCBIfam" id="TIGR00088">
    <property type="entry name" value="trmD"/>
    <property type="match status" value="1"/>
</dbReference>
<evidence type="ECO:0000313" key="22">
    <source>
        <dbReference type="Proteomes" id="UP000244338"/>
    </source>
</evidence>
<dbReference type="FunFam" id="3.40.1280.10:FF:000001">
    <property type="entry name" value="tRNA (guanine-N(1)-)-methyltransferase"/>
    <property type="match status" value="1"/>
</dbReference>
<keyword evidence="9 15" id="KW-0808">Transferase</keyword>
<dbReference type="CDD" id="cd18080">
    <property type="entry name" value="TrmD-like"/>
    <property type="match status" value="1"/>
</dbReference>
<accession>A0A2R6XYX0</accession>
<evidence type="ECO:0000256" key="17">
    <source>
        <dbReference type="RuleBase" id="RU003464"/>
    </source>
</evidence>
<dbReference type="EMBL" id="PEBX01000100">
    <property type="protein sequence ID" value="PTQ55552.1"/>
    <property type="molecule type" value="Genomic_DNA"/>
</dbReference>
<feature type="domain" description="tRNA methyltransferase TRMD/TRM10-type" evidence="19">
    <location>
        <begin position="3"/>
        <end position="238"/>
    </location>
</feature>
<reference evidence="22" key="1">
    <citation type="journal article" date="2018" name="Sci. Rep.">
        <title>Lignite coal burning seam in the remote Altai Mountains harbors a hydrogen-driven thermophilic microbial community.</title>
        <authorList>
            <person name="Kadnikov V.V."/>
            <person name="Mardanov A.V."/>
            <person name="Ivasenko D.A."/>
            <person name="Antsiferov D.V."/>
            <person name="Beletsky A.V."/>
            <person name="Karnachuk O.V."/>
            <person name="Ravin N.V."/>
        </authorList>
    </citation>
    <scope>NUCLEOTIDE SEQUENCE [LARGE SCALE GENOMIC DNA]</scope>
</reference>
<dbReference type="Proteomes" id="UP000244338">
    <property type="component" value="Unassembled WGS sequence"/>
</dbReference>
<evidence type="ECO:0000256" key="15">
    <source>
        <dbReference type="HAMAP-Rule" id="MF_00605"/>
    </source>
</evidence>
<dbReference type="PANTHER" id="PTHR46417:SF1">
    <property type="entry name" value="TRNA (GUANINE-N(1)-)-METHYLTRANSFERASE"/>
    <property type="match status" value="1"/>
</dbReference>
<name>A0A2R6XYX0_9BACL</name>
<dbReference type="SUPFAM" id="SSF75217">
    <property type="entry name" value="alpha/beta knot"/>
    <property type="match status" value="1"/>
</dbReference>
<dbReference type="InterPro" id="IPR029028">
    <property type="entry name" value="Alpha/beta_knot_MTases"/>
</dbReference>
<feature type="binding site" evidence="15 16">
    <location>
        <position position="126"/>
    </location>
    <ligand>
        <name>S-adenosyl-L-methionine</name>
        <dbReference type="ChEBI" id="CHEBI:59789"/>
    </ligand>
</feature>
<dbReference type="GO" id="GO:0052906">
    <property type="term" value="F:tRNA (guanine(37)-N1)-methyltransferase activity"/>
    <property type="evidence" value="ECO:0007669"/>
    <property type="project" value="UniProtKB-UniRule"/>
</dbReference>
<evidence type="ECO:0000313" key="20">
    <source>
        <dbReference type="EMBL" id="PTQ55552.1"/>
    </source>
</evidence>
<dbReference type="PANTHER" id="PTHR46417">
    <property type="entry name" value="TRNA (GUANINE-N(1)-)-METHYLTRANSFERASE"/>
    <property type="match status" value="1"/>
</dbReference>
<comment type="subunit">
    <text evidence="4 15 17">Homodimer.</text>
</comment>
<dbReference type="InterPro" id="IPR002649">
    <property type="entry name" value="tRNA_m1G_MeTrfase_TrmD"/>
</dbReference>
<feature type="region of interest" description="Disordered" evidence="18">
    <location>
        <begin position="236"/>
        <end position="263"/>
    </location>
</feature>
<dbReference type="InterPro" id="IPR023148">
    <property type="entry name" value="tRNA_m1G_MeTrfase_C_sf"/>
</dbReference>
<dbReference type="EC" id="2.1.1.228" evidence="5 15"/>
<gene>
    <name evidence="15" type="primary">trmD</name>
    <name evidence="21" type="ORF">BSOLF_1797</name>
    <name evidence="20" type="ORF">BSOLF_1901</name>
</gene>
<evidence type="ECO:0000256" key="9">
    <source>
        <dbReference type="ARBA" id="ARBA00022679"/>
    </source>
</evidence>
<keyword evidence="8 15" id="KW-0489">Methyltransferase</keyword>
<evidence type="ECO:0000256" key="14">
    <source>
        <dbReference type="ARBA" id="ARBA00047783"/>
    </source>
</evidence>
<reference evidence="21" key="2">
    <citation type="journal article" date="2018" name="Sci. Rep.">
        <title>Lignite coal burning seam in the remote Altai Mountains harbors a hydrogen-driven thermophilic microbial community.</title>
        <authorList>
            <person name="Kadnikov V.V."/>
            <person name="Mardanov A.V."/>
            <person name="Ivasenko D.A."/>
            <person name="Beletsky A.V."/>
            <person name="Karnachuk O.V."/>
            <person name="Ravin N.V."/>
        </authorList>
    </citation>
    <scope>NUCLEOTIDE SEQUENCE</scope>
    <source>
        <strain evidence="21">AL32</strain>
    </source>
</reference>
<comment type="subcellular location">
    <subcellularLocation>
        <location evidence="2 15 17">Cytoplasm</location>
    </subcellularLocation>
</comment>
<comment type="function">
    <text evidence="1 15 17">Specifically methylates guanosine-37 in various tRNAs.</text>
</comment>
<evidence type="ECO:0000256" key="4">
    <source>
        <dbReference type="ARBA" id="ARBA00011738"/>
    </source>
</evidence>
<keyword evidence="10 15" id="KW-0949">S-adenosyl-L-methionine</keyword>
<evidence type="ECO:0000313" key="21">
    <source>
        <dbReference type="EMBL" id="PTQ55609.1"/>
    </source>
</evidence>
<dbReference type="FunFam" id="1.10.1270.20:FF:000001">
    <property type="entry name" value="tRNA (guanine-N(1)-)-methyltransferase"/>
    <property type="match status" value="1"/>
</dbReference>
<dbReference type="PIRSF" id="PIRSF000386">
    <property type="entry name" value="tRNA_mtase"/>
    <property type="match status" value="1"/>
</dbReference>
<feature type="binding site" evidence="15 16">
    <location>
        <begin position="146"/>
        <end position="151"/>
    </location>
    <ligand>
        <name>S-adenosyl-L-methionine</name>
        <dbReference type="ChEBI" id="CHEBI:59789"/>
    </ligand>
</feature>
<dbReference type="InterPro" id="IPR016009">
    <property type="entry name" value="tRNA_MeTrfase_TRMD/TRM10"/>
</dbReference>
<evidence type="ECO:0000256" key="18">
    <source>
        <dbReference type="SAM" id="MobiDB-lite"/>
    </source>
</evidence>
<evidence type="ECO:0000256" key="5">
    <source>
        <dbReference type="ARBA" id="ARBA00012807"/>
    </source>
</evidence>
<keyword evidence="11 15" id="KW-0819">tRNA processing</keyword>
<dbReference type="Gene3D" id="3.40.1280.10">
    <property type="match status" value="1"/>
</dbReference>
<dbReference type="GO" id="GO:0002939">
    <property type="term" value="P:tRNA N1-guanine methylation"/>
    <property type="evidence" value="ECO:0007669"/>
    <property type="project" value="TreeGrafter"/>
</dbReference>
<dbReference type="AlphaFoldDB" id="A0A2R6XYX0"/>